<feature type="region of interest" description="Disordered" evidence="1">
    <location>
        <begin position="24"/>
        <end position="47"/>
    </location>
</feature>
<reference evidence="2" key="1">
    <citation type="submission" date="2021-11" db="EMBL/GenBank/DDBJ databases">
        <title>Streptomyces corallinus and Kineosporia corallina sp. nov., two new coral-derived marine actinobacteria.</title>
        <authorList>
            <person name="Buangrab K."/>
            <person name="Sutthacheep M."/>
            <person name="Yeemin T."/>
            <person name="Harunari E."/>
            <person name="Igarashi Y."/>
            <person name="Sripreechasak P."/>
            <person name="Kanchanasin P."/>
            <person name="Tanasupawat S."/>
            <person name="Phongsopitanun W."/>
        </authorList>
    </citation>
    <scope>NUCLEOTIDE SEQUENCE</scope>
    <source>
        <strain evidence="2">JCM 31032</strain>
    </source>
</reference>
<dbReference type="PROSITE" id="PS51257">
    <property type="entry name" value="PROKAR_LIPOPROTEIN"/>
    <property type="match status" value="1"/>
</dbReference>
<evidence type="ECO:0008006" key="4">
    <source>
        <dbReference type="Google" id="ProtNLM"/>
    </source>
</evidence>
<evidence type="ECO:0000313" key="2">
    <source>
        <dbReference type="EMBL" id="MCD5309814.1"/>
    </source>
</evidence>
<protein>
    <recommendedName>
        <fullName evidence="4">Lipoprotein</fullName>
    </recommendedName>
</protein>
<sequence>MRSTLTTFAGLGLSAALVLTGCGSGSDSADGENGSGADQTTSAASTPKEKVVAALDTLQQSNSIGYTLAVNSTPEDLKKIAAAQPKTGEDAFTRADIKELESLLGGKATFAQTLPEGKTLGDLTQVNAGPQTVAEFFDPAVVEKSLKDAGSFSMSLSQDDANLFDLAAKDGLLYLRADAEKVAELGELGDVSQAQAMLGQLPPVMATPAKAVLEGKWVSLDLVETVKLLDEQGLSDMLPKEAATPAVDQAKVQDFAEALYASIEADSEVTEIDGNEKGDGYRVTVPIKKVAEATQEDLIAIFGEKTGGDIRDSIKEISASDSVDLDVFVKDGSLGGVSFDMTQALEKPVEGTTFTIDVDVDPKAAPVEIPGDATAVDIKGIMGLIPADTFASGLGSGL</sequence>
<dbReference type="EMBL" id="JAJOMB010000001">
    <property type="protein sequence ID" value="MCD5309814.1"/>
    <property type="molecule type" value="Genomic_DNA"/>
</dbReference>
<comment type="caution">
    <text evidence="2">The sequence shown here is derived from an EMBL/GenBank/DDBJ whole genome shotgun (WGS) entry which is preliminary data.</text>
</comment>
<dbReference type="RefSeq" id="WP_231438732.1">
    <property type="nucleotide sequence ID" value="NZ_JAJOMB010000001.1"/>
</dbReference>
<organism evidence="2 3">
    <name type="scientific">Kineosporia babensis</name>
    <dbReference type="NCBI Taxonomy" id="499548"/>
    <lineage>
        <taxon>Bacteria</taxon>
        <taxon>Bacillati</taxon>
        <taxon>Actinomycetota</taxon>
        <taxon>Actinomycetes</taxon>
        <taxon>Kineosporiales</taxon>
        <taxon>Kineosporiaceae</taxon>
        <taxon>Kineosporia</taxon>
    </lineage>
</organism>
<feature type="compositionally biased region" description="Polar residues" evidence="1">
    <location>
        <begin position="36"/>
        <end position="45"/>
    </location>
</feature>
<accession>A0A9X1N9V0</accession>
<name>A0A9X1N9V0_9ACTN</name>
<dbReference type="Proteomes" id="UP001138997">
    <property type="component" value="Unassembled WGS sequence"/>
</dbReference>
<keyword evidence="3" id="KW-1185">Reference proteome</keyword>
<evidence type="ECO:0000256" key="1">
    <source>
        <dbReference type="SAM" id="MobiDB-lite"/>
    </source>
</evidence>
<dbReference type="AlphaFoldDB" id="A0A9X1N9V0"/>
<evidence type="ECO:0000313" key="3">
    <source>
        <dbReference type="Proteomes" id="UP001138997"/>
    </source>
</evidence>
<gene>
    <name evidence="2" type="ORF">LR394_02825</name>
</gene>
<proteinExistence type="predicted"/>